<feature type="region of interest" description="Disordered" evidence="8">
    <location>
        <begin position="111"/>
        <end position="155"/>
    </location>
</feature>
<keyword evidence="6" id="KW-0067">ATP-binding</keyword>
<dbReference type="EC" id="2.7.11.1" evidence="1"/>
<feature type="compositionally biased region" description="Basic residues" evidence="8">
    <location>
        <begin position="111"/>
        <end position="121"/>
    </location>
</feature>
<dbReference type="STRING" id="73239.Q7RBT8"/>
<keyword evidence="4" id="KW-0547">Nucleotide-binding</keyword>
<evidence type="ECO:0000256" key="8">
    <source>
        <dbReference type="SAM" id="MobiDB-lite"/>
    </source>
</evidence>
<proteinExistence type="predicted"/>
<evidence type="ECO:0000256" key="1">
    <source>
        <dbReference type="ARBA" id="ARBA00012513"/>
    </source>
</evidence>
<feature type="compositionally biased region" description="Basic residues" evidence="8">
    <location>
        <begin position="129"/>
        <end position="142"/>
    </location>
</feature>
<comment type="caution">
    <text evidence="10">The sequence shown here is derived from an EMBL/GenBank/DDBJ whole genome shotgun (WGS) entry which is preliminary data.</text>
</comment>
<reference evidence="10 11" key="1">
    <citation type="journal article" date="2002" name="Nature">
        <title>Genome sequence and comparative analysis of the model rodent malaria parasite Plasmodium yoelii yoelii.</title>
        <authorList>
            <person name="Carlton J.M."/>
            <person name="Angiuoli S.V."/>
            <person name="Suh B.B."/>
            <person name="Kooij T.W."/>
            <person name="Pertea M."/>
            <person name="Silva J.C."/>
            <person name="Ermolaeva M.D."/>
            <person name="Allen J.E."/>
            <person name="Selengut J.D."/>
            <person name="Koo H.L."/>
            <person name="Peterson J.D."/>
            <person name="Pop M."/>
            <person name="Kosack D.S."/>
            <person name="Shumway M.F."/>
            <person name="Bidwell S.L."/>
            <person name="Shallom S.J."/>
            <person name="van Aken S.E."/>
            <person name="Riedmuller S.B."/>
            <person name="Feldblyum T.V."/>
            <person name="Cho J.K."/>
            <person name="Quackenbush J."/>
            <person name="Sedegah M."/>
            <person name="Shoaibi A."/>
            <person name="Cummings L.M."/>
            <person name="Florens L."/>
            <person name="Yates J.R."/>
            <person name="Raine J.D."/>
            <person name="Sinden R.E."/>
            <person name="Harris M.A."/>
            <person name="Cunningham D.A."/>
            <person name="Preiser P.R."/>
            <person name="Bergman L.W."/>
            <person name="Vaidya A.B."/>
            <person name="van Lin L.H."/>
            <person name="Janse C.J."/>
            <person name="Waters A.P."/>
            <person name="Smith H.O."/>
            <person name="White O.R."/>
            <person name="Salzberg S.L."/>
            <person name="Venter J.C."/>
            <person name="Fraser C.M."/>
            <person name="Hoffman S.L."/>
            <person name="Gardner M.J."/>
            <person name="Carucci D.J."/>
        </authorList>
    </citation>
    <scope>NUCLEOTIDE SEQUENCE [LARGE SCALE GENOMIC DNA]</scope>
    <source>
        <strain evidence="10 11">17XNL</strain>
    </source>
</reference>
<keyword evidence="7" id="KW-0652">Protein synthesis inhibitor</keyword>
<organism evidence="10 11">
    <name type="scientific">Plasmodium yoelii yoelii</name>
    <dbReference type="NCBI Taxonomy" id="73239"/>
    <lineage>
        <taxon>Eukaryota</taxon>
        <taxon>Sar</taxon>
        <taxon>Alveolata</taxon>
        <taxon>Apicomplexa</taxon>
        <taxon>Aconoidasida</taxon>
        <taxon>Haemosporida</taxon>
        <taxon>Plasmodiidae</taxon>
        <taxon>Plasmodium</taxon>
        <taxon>Plasmodium (Vinckeia)</taxon>
    </lineage>
</organism>
<dbReference type="EMBL" id="AABL01002006">
    <property type="protein sequence ID" value="EAA18196.1"/>
    <property type="molecule type" value="Genomic_DNA"/>
</dbReference>
<evidence type="ECO:0000256" key="5">
    <source>
        <dbReference type="ARBA" id="ARBA00022777"/>
    </source>
</evidence>
<name>Q7RBT8_PLAYO</name>
<dbReference type="GO" id="GO:0004694">
    <property type="term" value="F:eukaryotic translation initiation factor 2alpha kinase activity"/>
    <property type="evidence" value="ECO:0007669"/>
    <property type="project" value="TreeGrafter"/>
</dbReference>
<dbReference type="InParanoid" id="Q7RBT8"/>
<keyword evidence="5" id="KW-0418">Kinase</keyword>
<evidence type="ECO:0000256" key="3">
    <source>
        <dbReference type="ARBA" id="ARBA00022679"/>
    </source>
</evidence>
<dbReference type="Proteomes" id="UP000008553">
    <property type="component" value="Unassembled WGS sequence"/>
</dbReference>
<dbReference type="InterPro" id="IPR011009">
    <property type="entry name" value="Kinase-like_dom_sf"/>
</dbReference>
<evidence type="ECO:0000313" key="10">
    <source>
        <dbReference type="EMBL" id="EAA18196.1"/>
    </source>
</evidence>
<evidence type="ECO:0000256" key="2">
    <source>
        <dbReference type="ARBA" id="ARBA00022527"/>
    </source>
</evidence>
<evidence type="ECO:0000259" key="9">
    <source>
        <dbReference type="Pfam" id="PF00069"/>
    </source>
</evidence>
<dbReference type="GO" id="GO:0005634">
    <property type="term" value="C:nucleus"/>
    <property type="evidence" value="ECO:0007669"/>
    <property type="project" value="TreeGrafter"/>
</dbReference>
<keyword evidence="3" id="KW-0808">Transferase</keyword>
<dbReference type="SUPFAM" id="SSF56112">
    <property type="entry name" value="Protein kinase-like (PK-like)"/>
    <property type="match status" value="1"/>
</dbReference>
<dbReference type="PANTHER" id="PTHR11042">
    <property type="entry name" value="EUKARYOTIC TRANSLATION INITIATION FACTOR 2-ALPHA KINASE EIF2-ALPHA KINASE -RELATED"/>
    <property type="match status" value="1"/>
</dbReference>
<evidence type="ECO:0000256" key="6">
    <source>
        <dbReference type="ARBA" id="ARBA00022840"/>
    </source>
</evidence>
<dbReference type="InterPro" id="IPR050339">
    <property type="entry name" value="CC_SR_Kinase"/>
</dbReference>
<dbReference type="AlphaFoldDB" id="Q7RBT8"/>
<evidence type="ECO:0000256" key="7">
    <source>
        <dbReference type="ARBA" id="ARBA00023193"/>
    </source>
</evidence>
<dbReference type="Pfam" id="PF00069">
    <property type="entry name" value="Pkinase"/>
    <property type="match status" value="1"/>
</dbReference>
<evidence type="ECO:0000313" key="11">
    <source>
        <dbReference type="Proteomes" id="UP000008553"/>
    </source>
</evidence>
<dbReference type="PaxDb" id="73239-Q7RBT8"/>
<dbReference type="KEGG" id="pyo:PY17X_0207200"/>
<protein>
    <recommendedName>
        <fullName evidence="1">non-specific serine/threonine protein kinase</fullName>
        <ecNumber evidence="1">2.7.11.1</ecNumber>
    </recommendedName>
</protein>
<gene>
    <name evidence="10" type="ORF">PY06048</name>
</gene>
<dbReference type="InterPro" id="IPR000719">
    <property type="entry name" value="Prot_kinase_dom"/>
</dbReference>
<feature type="non-terminal residue" evidence="10">
    <location>
        <position position="371"/>
    </location>
</feature>
<evidence type="ECO:0000256" key="4">
    <source>
        <dbReference type="ARBA" id="ARBA00022741"/>
    </source>
</evidence>
<dbReference type="GO" id="GO:0005524">
    <property type="term" value="F:ATP binding"/>
    <property type="evidence" value="ECO:0007669"/>
    <property type="project" value="UniProtKB-KW"/>
</dbReference>
<dbReference type="GO" id="GO:0005737">
    <property type="term" value="C:cytoplasm"/>
    <property type="evidence" value="ECO:0007669"/>
    <property type="project" value="TreeGrafter"/>
</dbReference>
<dbReference type="Gene3D" id="3.30.200.20">
    <property type="entry name" value="Phosphorylase Kinase, domain 1"/>
    <property type="match status" value="1"/>
</dbReference>
<sequence>MLNMVDKKKGINNGSSTGVINNINGKIKNEFIFMYLIAAGGFSCVYKIKKKKSNKFYALKKIKFSANESNYEKKVLLNLREIECLRKLKNHPNIVSMNDFWLEVVQTLSKSKREKRGRRKQQQREQRRDKRREKRQQKRREKKKEQNTNTKKRVLITLSDHKKKKLKHLSCSENTLNISNITNNERNVLKKDNWKNLILIKNFKKEKYNYNFNPQIELNKYNIMCLWKIFNQMCVCKNEKKNIESLLPEQLIKNFKNFLFEKYILAIYDDCSCLNNKKNKIFIFFNNNLGNILHYLCWSYLEKNGKEKKDDDLFKLLKYVSDNIIKDNTNLYNIILAFGHSLIELSRFPSNELENVTLNMCIPSNENCELS</sequence>
<keyword evidence="11" id="KW-1185">Reference proteome</keyword>
<keyword evidence="2" id="KW-0723">Serine/threonine-protein kinase</keyword>
<dbReference type="PANTHER" id="PTHR11042:SF160">
    <property type="entry name" value="EUKARYOTIC TRANSLATION INITIATION FACTOR 2-ALPHA KINASE 1"/>
    <property type="match status" value="1"/>
</dbReference>
<feature type="domain" description="Protein kinase" evidence="9">
    <location>
        <begin position="37"/>
        <end position="103"/>
    </location>
</feature>
<accession>Q7RBT8</accession>
<dbReference type="GO" id="GO:0017148">
    <property type="term" value="P:negative regulation of translation"/>
    <property type="evidence" value="ECO:0007669"/>
    <property type="project" value="UniProtKB-KW"/>
</dbReference>